<evidence type="ECO:0000313" key="6">
    <source>
        <dbReference type="EMBL" id="MFD2158284.1"/>
    </source>
</evidence>
<dbReference type="InterPro" id="IPR028995">
    <property type="entry name" value="Glyco_hydro_57/38_cen_sf"/>
</dbReference>
<evidence type="ECO:0000256" key="1">
    <source>
        <dbReference type="ARBA" id="ARBA00009792"/>
    </source>
</evidence>
<dbReference type="InterPro" id="IPR000602">
    <property type="entry name" value="Glyco_hydro_38_N"/>
</dbReference>
<dbReference type="InterPro" id="IPR011013">
    <property type="entry name" value="Gal_mutarotase_sf_dom"/>
</dbReference>
<dbReference type="Proteomes" id="UP001597389">
    <property type="component" value="Unassembled WGS sequence"/>
</dbReference>
<dbReference type="PANTHER" id="PTHR46017:SF1">
    <property type="entry name" value="ALPHA-MANNOSIDASE 2C1"/>
    <property type="match status" value="1"/>
</dbReference>
<dbReference type="Pfam" id="PF22907">
    <property type="entry name" value="Ams1-like_1st"/>
    <property type="match status" value="1"/>
</dbReference>
<dbReference type="SUPFAM" id="SSF74650">
    <property type="entry name" value="Galactose mutarotase-like"/>
    <property type="match status" value="1"/>
</dbReference>
<dbReference type="PANTHER" id="PTHR46017">
    <property type="entry name" value="ALPHA-MANNOSIDASE 2C1"/>
    <property type="match status" value="1"/>
</dbReference>
<gene>
    <name evidence="6" type="ORF">ACFSW8_05185</name>
</gene>
<dbReference type="SUPFAM" id="SSF88688">
    <property type="entry name" value="Families 57/38 glycoside transferase middle domain"/>
    <property type="match status" value="1"/>
</dbReference>
<evidence type="ECO:0000313" key="7">
    <source>
        <dbReference type="Proteomes" id="UP001597389"/>
    </source>
</evidence>
<dbReference type="Gene3D" id="1.20.1270.50">
    <property type="entry name" value="Glycoside hydrolase family 38, central domain"/>
    <property type="match status" value="1"/>
</dbReference>
<dbReference type="Gene3D" id="2.60.40.2220">
    <property type="match status" value="1"/>
</dbReference>
<dbReference type="InterPro" id="IPR015341">
    <property type="entry name" value="Glyco_hydro_38_cen"/>
</dbReference>
<dbReference type="InterPro" id="IPR054723">
    <property type="entry name" value="Ams1-like_N"/>
</dbReference>
<dbReference type="RefSeq" id="WP_377090470.1">
    <property type="nucleotide sequence ID" value="NZ_JBHSJL010000014.1"/>
</dbReference>
<reference evidence="7" key="1">
    <citation type="journal article" date="2019" name="Int. J. Syst. Evol. Microbiol.">
        <title>The Global Catalogue of Microorganisms (GCM) 10K type strain sequencing project: providing services to taxonomists for standard genome sequencing and annotation.</title>
        <authorList>
            <consortium name="The Broad Institute Genomics Platform"/>
            <consortium name="The Broad Institute Genome Sequencing Center for Infectious Disease"/>
            <person name="Wu L."/>
            <person name="Ma J."/>
        </authorList>
    </citation>
    <scope>NUCLEOTIDE SEQUENCE [LARGE SCALE GENOMIC DNA]</scope>
    <source>
        <strain evidence="7">CCUG 57942</strain>
    </source>
</reference>
<dbReference type="InterPro" id="IPR011330">
    <property type="entry name" value="Glyco_hydro/deAcase_b/a-brl"/>
</dbReference>
<accession>A0ABW4Z8I7</accession>
<evidence type="ECO:0000256" key="2">
    <source>
        <dbReference type="ARBA" id="ARBA00022723"/>
    </source>
</evidence>
<dbReference type="Pfam" id="PF01074">
    <property type="entry name" value="Glyco_hydro_38N"/>
    <property type="match status" value="1"/>
</dbReference>
<name>A0ABW4Z8I7_9BACT</name>
<keyword evidence="4" id="KW-0326">Glycosidase</keyword>
<dbReference type="Gene3D" id="2.70.98.30">
    <property type="entry name" value="Golgi alpha-mannosidase II, domain 4"/>
    <property type="match status" value="1"/>
</dbReference>
<dbReference type="Gene3D" id="3.20.110.10">
    <property type="entry name" value="Glycoside hydrolase 38, N terminal domain"/>
    <property type="match status" value="1"/>
</dbReference>
<proteinExistence type="inferred from homology"/>
<evidence type="ECO:0000259" key="5">
    <source>
        <dbReference type="SMART" id="SM00872"/>
    </source>
</evidence>
<organism evidence="6 7">
    <name type="scientific">Rubritalea tangerina</name>
    <dbReference type="NCBI Taxonomy" id="430798"/>
    <lineage>
        <taxon>Bacteria</taxon>
        <taxon>Pseudomonadati</taxon>
        <taxon>Verrucomicrobiota</taxon>
        <taxon>Verrucomicrobiia</taxon>
        <taxon>Verrucomicrobiales</taxon>
        <taxon>Rubritaleaceae</taxon>
        <taxon>Rubritalea</taxon>
    </lineage>
</organism>
<dbReference type="EMBL" id="JBHUJB010000021">
    <property type="protein sequence ID" value="MFD2158284.1"/>
    <property type="molecule type" value="Genomic_DNA"/>
</dbReference>
<comment type="caution">
    <text evidence="6">The sequence shown here is derived from an EMBL/GenBank/DDBJ whole genome shotgun (WGS) entry which is preliminary data.</text>
</comment>
<evidence type="ECO:0000256" key="3">
    <source>
        <dbReference type="ARBA" id="ARBA00022801"/>
    </source>
</evidence>
<evidence type="ECO:0000256" key="4">
    <source>
        <dbReference type="ARBA" id="ARBA00023295"/>
    </source>
</evidence>
<dbReference type="InterPro" id="IPR027291">
    <property type="entry name" value="Glyco_hydro_38_N_sf"/>
</dbReference>
<keyword evidence="3" id="KW-0378">Hydrolase</keyword>
<dbReference type="InterPro" id="IPR011682">
    <property type="entry name" value="Glyco_hydro_38_C"/>
</dbReference>
<dbReference type="SMART" id="SM00872">
    <property type="entry name" value="Alpha-mann_mid"/>
    <property type="match status" value="1"/>
</dbReference>
<dbReference type="Pfam" id="PF17677">
    <property type="entry name" value="Glyco_hydro38C2"/>
    <property type="match status" value="1"/>
</dbReference>
<keyword evidence="7" id="KW-1185">Reference proteome</keyword>
<dbReference type="Pfam" id="PF09261">
    <property type="entry name" value="Alpha-mann_mid"/>
    <property type="match status" value="1"/>
</dbReference>
<sequence length="1039" mass="116649">MQKLTKVYEKRIATAAERLLNPLIYPKSIPLEIAAYEVAGPPISYEEAKDATYAPIAEGQSWGAQWDTTWFKVTTTIPNDWANESVVARINLSFDHHEGFGREGLIYLDGTPTTAINRNRQAIPLADPSQGGEVIEFFIEAAANPGAQWGWTDGELLDPKYGGDHLYALKTAQLSTKSNTAYQLSIDFNCCHQAMLVLPETSPRRGQLLRALNEVCTQLEKQSPEALESARAILANVLSKRNGDTNHQISAVGHCHIDTAWCWPLRETIRKCARSFSSALRLMEKHPHYTFVCSQPQQYAWMKAYYPSIYQDIKAAIKRGQWEAIGCMWIEADCNIPSGESLVRQTLHGKQFYQQEFDLEITDLWLPDVFGYAASLPQILVKSGVDSFLTQKISWSDTNKFPHHTFQWQGLDGTKIFTHFPPVDTYNCQLTAKDLKRSEENFQETDRATRALIPYGYGDGGGGPTDEMLESLKRWENFEGLPKVETSTVKEFFAAAKVDAIDLPTWRGELYLELHRGTLTSQAKNKLGNRKGELLLRDAEFLQTIASIVNPGELLESDPAPDRAVYDVPAHIHEKESSITAVALDRAWKLLLLNQFHDIIPGSSINWVYQDSDRDYETIQAIGNAVLTSASQRVSQQIDTSEIQDPLVVWNTLAHERTEIIALPDGELTEITVPQCGYTTISASNPPKQSSPKLTLTQSPSGFIINNGLIEITLNHDGTIQSLIDLELNRETLSGPANLFQLHHDIPNFWNAWDLDVFYTENTENLNSPKSLHLHNTNDLQCIFTLKFAFGDSTLTQKMTISAGTKRIDFDTEVNWQERDRLLKVAFPTNIHSLRASYDIQFGHVERPTHDNTSWDAAKFEVPVHQWADLSEGDYGVAILNDSKYAMDIREHTMRLTLLKSANAPDPEADRGTHRFSYALYPHAGTLQQSDVIEQASAFNSPLLVQPTEQSEGKLPSTQSLIKIDKPGVQLAALKLSEKSQKPVTRIVETRNSRGPITISSPILQAAPTPTDLLERPLENIPHQTSIQPFEIQTHIWQV</sequence>
<feature type="domain" description="Glycoside hydrolase family 38 central" evidence="5">
    <location>
        <begin position="513"/>
        <end position="616"/>
    </location>
</feature>
<dbReference type="InterPro" id="IPR037094">
    <property type="entry name" value="Glyco_hydro_38_cen_sf"/>
</dbReference>
<comment type="similarity">
    <text evidence="1">Belongs to the glycosyl hydrolase 38 family.</text>
</comment>
<protein>
    <submittedName>
        <fullName evidence="6">Alpha-mannosidase</fullName>
    </submittedName>
</protein>
<dbReference type="SUPFAM" id="SSF88713">
    <property type="entry name" value="Glycoside hydrolase/deacetylase"/>
    <property type="match status" value="1"/>
</dbReference>
<dbReference type="CDD" id="cd10789">
    <property type="entry name" value="GH38N_AMII_ER_cytosolic"/>
    <property type="match status" value="1"/>
</dbReference>
<keyword evidence="2" id="KW-0479">Metal-binding</keyword>
<dbReference type="InterPro" id="IPR041147">
    <property type="entry name" value="GH38_C"/>
</dbReference>
<dbReference type="Pfam" id="PF07748">
    <property type="entry name" value="Glyco_hydro_38C"/>
    <property type="match status" value="1"/>
</dbReference>